<name>A0A5B0E1A2_9HYPH</name>
<dbReference type="EMBL" id="VTWH01000001">
    <property type="protein sequence ID" value="KAA0971751.1"/>
    <property type="molecule type" value="Genomic_DNA"/>
</dbReference>
<feature type="domain" description="Opine dehydrogenase" evidence="4">
    <location>
        <begin position="182"/>
        <end position="325"/>
    </location>
</feature>
<protein>
    <submittedName>
        <fullName evidence="5">NAD/NADP octopine/nopaline dehydrogenase</fullName>
    </submittedName>
</protein>
<feature type="chain" id="PRO_5022669061" evidence="2">
    <location>
        <begin position="20"/>
        <end position="369"/>
    </location>
</feature>
<accession>A0A5B0E1A2</accession>
<evidence type="ECO:0000259" key="3">
    <source>
        <dbReference type="Pfam" id="PF01210"/>
    </source>
</evidence>
<sequence>MKLAILGAGAMGLTAAAVATSRGHEAVLWSPSGKSTTGLAEKGFVTSTGAIEGNWPVKFGNSIDETLANADAVLLAVDANGHRGVMEAAAPHMKSGVPFIVSAAHSLSGLYLAQLLAMRGTDAPVVSWNTSAGTAHRTANGAVDIRVVRSRIEASVTPASASADAMAMCRALFPAHFEERASALEIGLLANCNPVFHVPVCLANIARIENGEHWAPYEQTTPAAGRLMEALDGERIAIANAYGFDIHSVNEHFHRSFKTPLASMDVMNATLHAVGRGPKGPMSVQHRYLMQDIPYGLVFAAAVGRIAAVPTPVHDATILLASTMLDFDFAGANTILEALDLGEMSRNELTAFANSGHRPTMDLRTGTSQ</sequence>
<dbReference type="SUPFAM" id="SSF48179">
    <property type="entry name" value="6-phosphogluconate dehydrogenase C-terminal domain-like"/>
    <property type="match status" value="1"/>
</dbReference>
<dbReference type="Gene3D" id="1.10.1040.10">
    <property type="entry name" value="N-(1-d-carboxylethyl)-l-norvaline Dehydrogenase, domain 2"/>
    <property type="match status" value="1"/>
</dbReference>
<dbReference type="InterPro" id="IPR013328">
    <property type="entry name" value="6PGD_dom2"/>
</dbReference>
<dbReference type="InterPro" id="IPR036291">
    <property type="entry name" value="NAD(P)-bd_dom_sf"/>
</dbReference>
<dbReference type="InterPro" id="IPR008927">
    <property type="entry name" value="6-PGluconate_DH-like_C_sf"/>
</dbReference>
<dbReference type="GO" id="GO:0046168">
    <property type="term" value="P:glycerol-3-phosphate catabolic process"/>
    <property type="evidence" value="ECO:0007669"/>
    <property type="project" value="InterPro"/>
</dbReference>
<dbReference type="Pfam" id="PF02317">
    <property type="entry name" value="Octopine_DH"/>
    <property type="match status" value="1"/>
</dbReference>
<feature type="domain" description="Glycerol-3-phosphate dehydrogenase NAD-dependent N-terminal" evidence="3">
    <location>
        <begin position="2"/>
        <end position="100"/>
    </location>
</feature>
<dbReference type="OrthoDB" id="6135265at2"/>
<keyword evidence="1" id="KW-0560">Oxidoreductase</keyword>
<gene>
    <name evidence="5" type="ORF">FPY71_01055</name>
</gene>
<feature type="signal peptide" evidence="2">
    <location>
        <begin position="1"/>
        <end position="19"/>
    </location>
</feature>
<keyword evidence="2" id="KW-0732">Signal</keyword>
<dbReference type="PANTHER" id="PTHR38015">
    <property type="entry name" value="BLR6086 PROTEIN"/>
    <property type="match status" value="1"/>
</dbReference>
<comment type="caution">
    <text evidence="5">The sequence shown here is derived from an EMBL/GenBank/DDBJ whole genome shotgun (WGS) entry which is preliminary data.</text>
</comment>
<dbReference type="SUPFAM" id="SSF51735">
    <property type="entry name" value="NAD(P)-binding Rossmann-fold domains"/>
    <property type="match status" value="1"/>
</dbReference>
<evidence type="ECO:0000256" key="2">
    <source>
        <dbReference type="SAM" id="SignalP"/>
    </source>
</evidence>
<dbReference type="Gene3D" id="3.40.50.720">
    <property type="entry name" value="NAD(P)-binding Rossmann-like Domain"/>
    <property type="match status" value="1"/>
</dbReference>
<dbReference type="RefSeq" id="WP_149296756.1">
    <property type="nucleotide sequence ID" value="NZ_VTWH01000001.1"/>
</dbReference>
<evidence type="ECO:0000259" key="4">
    <source>
        <dbReference type="Pfam" id="PF02317"/>
    </source>
</evidence>
<dbReference type="AlphaFoldDB" id="A0A5B0E1A2"/>
<dbReference type="InterPro" id="IPR003421">
    <property type="entry name" value="Opine_DH"/>
</dbReference>
<dbReference type="Proteomes" id="UP000324738">
    <property type="component" value="Unassembled WGS sequence"/>
</dbReference>
<dbReference type="InterPro" id="IPR011128">
    <property type="entry name" value="G3P_DH_NAD-dep_N"/>
</dbReference>
<dbReference type="Pfam" id="PF01210">
    <property type="entry name" value="NAD_Gly3P_dh_N"/>
    <property type="match status" value="1"/>
</dbReference>
<dbReference type="InterPro" id="IPR051729">
    <property type="entry name" value="Opine/Lysopine_DH"/>
</dbReference>
<evidence type="ECO:0000313" key="5">
    <source>
        <dbReference type="EMBL" id="KAA0971751.1"/>
    </source>
</evidence>
<dbReference type="GO" id="GO:0051287">
    <property type="term" value="F:NAD binding"/>
    <property type="evidence" value="ECO:0007669"/>
    <property type="project" value="InterPro"/>
</dbReference>
<dbReference type="GO" id="GO:0016616">
    <property type="term" value="F:oxidoreductase activity, acting on the CH-OH group of donors, NAD or NADP as acceptor"/>
    <property type="evidence" value="ECO:0007669"/>
    <property type="project" value="InterPro"/>
</dbReference>
<evidence type="ECO:0000313" key="6">
    <source>
        <dbReference type="Proteomes" id="UP000324738"/>
    </source>
</evidence>
<evidence type="ECO:0000256" key="1">
    <source>
        <dbReference type="ARBA" id="ARBA00023002"/>
    </source>
</evidence>
<organism evidence="5 6">
    <name type="scientific">Aureimonas fodinaquatilis</name>
    <dbReference type="NCBI Taxonomy" id="2565783"/>
    <lineage>
        <taxon>Bacteria</taxon>
        <taxon>Pseudomonadati</taxon>
        <taxon>Pseudomonadota</taxon>
        <taxon>Alphaproteobacteria</taxon>
        <taxon>Hyphomicrobiales</taxon>
        <taxon>Aurantimonadaceae</taxon>
        <taxon>Aureimonas</taxon>
    </lineage>
</organism>
<keyword evidence="6" id="KW-1185">Reference proteome</keyword>
<proteinExistence type="predicted"/>
<dbReference type="PANTHER" id="PTHR38015:SF1">
    <property type="entry name" value="OPINE DEHYDROGENASE DOMAIN-CONTAINING PROTEIN"/>
    <property type="match status" value="1"/>
</dbReference>
<reference evidence="5 6" key="1">
    <citation type="submission" date="2019-08" db="EMBL/GenBank/DDBJ databases">
        <title>Aureimonas fodiniaquatilis sp. nov., isolated from a coal mine wastewater.</title>
        <authorList>
            <person name="Kim W."/>
        </authorList>
    </citation>
    <scope>NUCLEOTIDE SEQUENCE [LARGE SCALE GENOMIC DNA]</scope>
    <source>
        <strain evidence="5 6">CAU 1482</strain>
    </source>
</reference>